<protein>
    <recommendedName>
        <fullName evidence="3">Tetratricopeptide repeat protein</fullName>
    </recommendedName>
</protein>
<keyword evidence="2" id="KW-1185">Reference proteome</keyword>
<name>A0ABQ4A1L7_9ACTN</name>
<dbReference type="InterPro" id="IPR011990">
    <property type="entry name" value="TPR-like_helical_dom_sf"/>
</dbReference>
<dbReference type="Proteomes" id="UP000603200">
    <property type="component" value="Unassembled WGS sequence"/>
</dbReference>
<dbReference type="EMBL" id="BOMN01000106">
    <property type="protein sequence ID" value="GIE24247.1"/>
    <property type="molecule type" value="Genomic_DNA"/>
</dbReference>
<proteinExistence type="predicted"/>
<dbReference type="SUPFAM" id="SSF48452">
    <property type="entry name" value="TPR-like"/>
    <property type="match status" value="1"/>
</dbReference>
<sequence>MTMSEQQLTDLLHEVHRRPDGPARFTAWDALFRHADAAGATKFAFGARMSAISEFHHGGDPARAFLAFSWCLAAADRQPELATSHQQNALLWRFKWIVWALPQFPDIPLARTVAVLDDMERRYRLGGHSLHAVYQHRWLVAHHVGDTAGAQEWYDKMLTAAQDGLSDCHACVPSAQVRQLSSVGDHDEAIRVGSPWKQGGCSEQPQWMLAELLLPYLSTGRFDEAVDAHRVGYRYIREDRHHLDNVALHLTFLGRSGNEPAGLDVIEHHLSWLDRPSSPFAEMEFAAAATLVLGRLRDAGQGDLPLRRRSDDGTRRWSSTVAETHDELAARASVLAARFDARNGNTHQSSRIAARMTASPLAARLPLTVLAGRAGHDALAAQVEQVAALTAAGDLAGAARGRLQVAYALRNADQWRDATEAAEEAVRSLDRAGLADDAVRGRYLLWELYQRSRGRRQAEAVLDAIGEAAHVPDDLPAYATLLEQAGDTQHREPAAQRFLAAADRHRTTRLAAAQATTAADQAVTVTDHLAADQASTAAGRLAAGEGITVADHLVSERELGAAADELRTLGKAARCLSPSEEARVVIARAAQLIAAYPGVPVAEIGRLHAVAAFNAERPEIAVVRIALAVAAFGTAGAASDLSAVLVNRAELLLAAGRPAEAEWQARELLAGPDDDIHWDAAIVLVRTLRRQGRGDEARAVTDEYDLPEDYLED</sequence>
<reference evidence="1 2" key="1">
    <citation type="submission" date="2021-01" db="EMBL/GenBank/DDBJ databases">
        <title>Whole genome shotgun sequence of Actinoplanes humidus NBRC 14915.</title>
        <authorList>
            <person name="Komaki H."/>
            <person name="Tamura T."/>
        </authorList>
    </citation>
    <scope>NUCLEOTIDE SEQUENCE [LARGE SCALE GENOMIC DNA]</scope>
    <source>
        <strain evidence="1 2">NBRC 14915</strain>
    </source>
</reference>
<gene>
    <name evidence="1" type="ORF">Ahu01nite_073490</name>
</gene>
<evidence type="ECO:0000313" key="1">
    <source>
        <dbReference type="EMBL" id="GIE24247.1"/>
    </source>
</evidence>
<evidence type="ECO:0008006" key="3">
    <source>
        <dbReference type="Google" id="ProtNLM"/>
    </source>
</evidence>
<dbReference type="RefSeq" id="WP_203841274.1">
    <property type="nucleotide sequence ID" value="NZ_BAAATV010000012.1"/>
</dbReference>
<organism evidence="1 2">
    <name type="scientific">Winogradskya humida</name>
    <dbReference type="NCBI Taxonomy" id="113566"/>
    <lineage>
        <taxon>Bacteria</taxon>
        <taxon>Bacillati</taxon>
        <taxon>Actinomycetota</taxon>
        <taxon>Actinomycetes</taxon>
        <taxon>Micromonosporales</taxon>
        <taxon>Micromonosporaceae</taxon>
        <taxon>Winogradskya</taxon>
    </lineage>
</organism>
<accession>A0ABQ4A1L7</accession>
<comment type="caution">
    <text evidence="1">The sequence shown here is derived from an EMBL/GenBank/DDBJ whole genome shotgun (WGS) entry which is preliminary data.</text>
</comment>
<evidence type="ECO:0000313" key="2">
    <source>
        <dbReference type="Proteomes" id="UP000603200"/>
    </source>
</evidence>